<keyword evidence="2" id="KW-1185">Reference proteome</keyword>
<protein>
    <submittedName>
        <fullName evidence="1">Uncharacterized protein</fullName>
    </submittedName>
</protein>
<evidence type="ECO:0000313" key="2">
    <source>
        <dbReference type="Proteomes" id="UP000467240"/>
    </source>
</evidence>
<dbReference type="AlphaFoldDB" id="A0A7J5BMY6"/>
<dbReference type="GO" id="GO:0015031">
    <property type="term" value="P:protein transport"/>
    <property type="evidence" value="ECO:0007669"/>
    <property type="project" value="InterPro"/>
</dbReference>
<dbReference type="OrthoDB" id="4965508at2"/>
<proteinExistence type="predicted"/>
<accession>A0A7J5BMY6</accession>
<reference evidence="1 2" key="1">
    <citation type="submission" date="2019-09" db="EMBL/GenBank/DDBJ databases">
        <title>Phylogeny of genus Pseudoclavibacter and closely related genus.</title>
        <authorList>
            <person name="Li Y."/>
        </authorList>
    </citation>
    <scope>NUCLEOTIDE SEQUENCE [LARGE SCALE GENOMIC DNA]</scope>
    <source>
        <strain evidence="1 2">DSM 23821</strain>
    </source>
</reference>
<dbReference type="InterPro" id="IPR037203">
    <property type="entry name" value="T3SS_needle-like_sf"/>
</dbReference>
<gene>
    <name evidence="1" type="ORF">F8O01_16330</name>
</gene>
<dbReference type="SUPFAM" id="SSF140129">
    <property type="entry name" value="MxiH-like"/>
    <property type="match status" value="1"/>
</dbReference>
<dbReference type="RefSeq" id="WP_158041976.1">
    <property type="nucleotide sequence ID" value="NZ_JACCFV010000001.1"/>
</dbReference>
<dbReference type="Proteomes" id="UP000467240">
    <property type="component" value="Unassembled WGS sequence"/>
</dbReference>
<name>A0A7J5BMY6_9MICO</name>
<organism evidence="1 2">
    <name type="scientific">Pseudoclavibacter chungangensis</name>
    <dbReference type="NCBI Taxonomy" id="587635"/>
    <lineage>
        <taxon>Bacteria</taxon>
        <taxon>Bacillati</taxon>
        <taxon>Actinomycetota</taxon>
        <taxon>Actinomycetes</taxon>
        <taxon>Micrococcales</taxon>
        <taxon>Microbacteriaceae</taxon>
        <taxon>Pseudoclavibacter</taxon>
    </lineage>
</organism>
<sequence>MPAGGDRLAFNIGDSQSAQSNFIAVANHLETLIAERDKEVKAAMADAKIDGADSTYLAKEQRWNLVSSNTVSIVRALRDAMSDNDATAQDALSRAKAAVDAIA</sequence>
<comment type="caution">
    <text evidence="1">The sequence shown here is derived from an EMBL/GenBank/DDBJ whole genome shotgun (WGS) entry which is preliminary data.</text>
</comment>
<evidence type="ECO:0000313" key="1">
    <source>
        <dbReference type="EMBL" id="KAB1652748.1"/>
    </source>
</evidence>
<dbReference type="EMBL" id="WBJZ01000028">
    <property type="protein sequence ID" value="KAB1652748.1"/>
    <property type="molecule type" value="Genomic_DNA"/>
</dbReference>